<dbReference type="EMBL" id="DS547103">
    <property type="protein sequence ID" value="EDR07918.1"/>
    <property type="molecule type" value="Genomic_DNA"/>
</dbReference>
<name>B0DCL6_LACBS</name>
<dbReference type="RefSeq" id="XP_001881707.1">
    <property type="nucleotide sequence ID" value="XM_001881672.1"/>
</dbReference>
<keyword evidence="2" id="KW-1133">Transmembrane helix</keyword>
<feature type="transmembrane region" description="Helical" evidence="2">
    <location>
        <begin position="35"/>
        <end position="57"/>
    </location>
</feature>
<dbReference type="AlphaFoldDB" id="B0DCL6"/>
<evidence type="ECO:0000256" key="1">
    <source>
        <dbReference type="SAM" id="MobiDB-lite"/>
    </source>
</evidence>
<dbReference type="KEGG" id="lbc:LACBIDRAFT_327707"/>
<evidence type="ECO:0000256" key="2">
    <source>
        <dbReference type="SAM" id="Phobius"/>
    </source>
</evidence>
<sequence length="326" mass="35153">MSPSSSPSSTTSASASSSSSSKPYDASPKSDSRTLITITILSIAAFLLIGYIIYLTLRLKRRQQANSTGAGGGSYGPYHGSPADGSHLASKISPFASESTRPGGVVPRFQHTPGSDMRIAVRRPDGAWHFTDSRTPFTPSGVSDIDVLPSPSSSTSYLPWGSRADIPSPSSSTSFLPWSSRTNVSKKEMEVKAMARKGVGRGEFDVGSVDLVPPPPAYTHEDGNESCRGRFNSILRKYYFREFNLKHPAGPFHIRTRDNVFATCNCVNGCSLNNVLSSDNLLVVYNVHLLTSLYIYIDIIDIKVNVNVVELAQCVCHAPATSGVIR</sequence>
<keyword evidence="2" id="KW-0812">Transmembrane</keyword>
<evidence type="ECO:0000313" key="3">
    <source>
        <dbReference type="EMBL" id="EDR07918.1"/>
    </source>
</evidence>
<gene>
    <name evidence="3" type="ORF">LACBIDRAFT_327707</name>
</gene>
<protein>
    <submittedName>
        <fullName evidence="3">Predicted protein</fullName>
    </submittedName>
</protein>
<keyword evidence="2" id="KW-0472">Membrane</keyword>
<reference evidence="3 4" key="1">
    <citation type="journal article" date="2008" name="Nature">
        <title>The genome of Laccaria bicolor provides insights into mycorrhizal symbiosis.</title>
        <authorList>
            <person name="Martin F."/>
            <person name="Aerts A."/>
            <person name="Ahren D."/>
            <person name="Brun A."/>
            <person name="Danchin E.G.J."/>
            <person name="Duchaussoy F."/>
            <person name="Gibon J."/>
            <person name="Kohler A."/>
            <person name="Lindquist E."/>
            <person name="Pereda V."/>
            <person name="Salamov A."/>
            <person name="Shapiro H.J."/>
            <person name="Wuyts J."/>
            <person name="Blaudez D."/>
            <person name="Buee M."/>
            <person name="Brokstein P."/>
            <person name="Canbaeck B."/>
            <person name="Cohen D."/>
            <person name="Courty P.E."/>
            <person name="Coutinho P.M."/>
            <person name="Delaruelle C."/>
            <person name="Detter J.C."/>
            <person name="Deveau A."/>
            <person name="DiFazio S."/>
            <person name="Duplessis S."/>
            <person name="Fraissinet-Tachet L."/>
            <person name="Lucic E."/>
            <person name="Frey-Klett P."/>
            <person name="Fourrey C."/>
            <person name="Feussner I."/>
            <person name="Gay G."/>
            <person name="Grimwood J."/>
            <person name="Hoegger P.J."/>
            <person name="Jain P."/>
            <person name="Kilaru S."/>
            <person name="Labbe J."/>
            <person name="Lin Y.C."/>
            <person name="Legue V."/>
            <person name="Le Tacon F."/>
            <person name="Marmeisse R."/>
            <person name="Melayah D."/>
            <person name="Montanini B."/>
            <person name="Muratet M."/>
            <person name="Nehls U."/>
            <person name="Niculita-Hirzel H."/>
            <person name="Oudot-Le Secq M.P."/>
            <person name="Peter M."/>
            <person name="Quesneville H."/>
            <person name="Rajashekar B."/>
            <person name="Reich M."/>
            <person name="Rouhier N."/>
            <person name="Schmutz J."/>
            <person name="Yin T."/>
            <person name="Chalot M."/>
            <person name="Henrissat B."/>
            <person name="Kuees U."/>
            <person name="Lucas S."/>
            <person name="Van de Peer Y."/>
            <person name="Podila G.K."/>
            <person name="Polle A."/>
            <person name="Pukkila P.J."/>
            <person name="Richardson P.M."/>
            <person name="Rouze P."/>
            <person name="Sanders I.R."/>
            <person name="Stajich J.E."/>
            <person name="Tunlid A."/>
            <person name="Tuskan G."/>
            <person name="Grigoriev I.V."/>
        </authorList>
    </citation>
    <scope>NUCLEOTIDE SEQUENCE [LARGE SCALE GENOMIC DNA]</scope>
    <source>
        <strain evidence="4">S238N-H82 / ATCC MYA-4686</strain>
    </source>
</reference>
<feature type="region of interest" description="Disordered" evidence="1">
    <location>
        <begin position="66"/>
        <end position="112"/>
    </location>
</feature>
<feature type="region of interest" description="Disordered" evidence="1">
    <location>
        <begin position="1"/>
        <end position="30"/>
    </location>
</feature>
<dbReference type="HOGENOM" id="CLU_073888_0_0_1"/>
<accession>B0DCL6</accession>
<organism evidence="4">
    <name type="scientific">Laccaria bicolor (strain S238N-H82 / ATCC MYA-4686)</name>
    <name type="common">Bicoloured deceiver</name>
    <name type="synonym">Laccaria laccata var. bicolor</name>
    <dbReference type="NCBI Taxonomy" id="486041"/>
    <lineage>
        <taxon>Eukaryota</taxon>
        <taxon>Fungi</taxon>
        <taxon>Dikarya</taxon>
        <taxon>Basidiomycota</taxon>
        <taxon>Agaricomycotina</taxon>
        <taxon>Agaricomycetes</taxon>
        <taxon>Agaricomycetidae</taxon>
        <taxon>Agaricales</taxon>
        <taxon>Agaricineae</taxon>
        <taxon>Hydnangiaceae</taxon>
        <taxon>Laccaria</taxon>
    </lineage>
</organism>
<dbReference type="GeneID" id="6077261"/>
<evidence type="ECO:0000313" key="4">
    <source>
        <dbReference type="Proteomes" id="UP000001194"/>
    </source>
</evidence>
<keyword evidence="4" id="KW-1185">Reference proteome</keyword>
<proteinExistence type="predicted"/>
<dbReference type="InParanoid" id="B0DCL6"/>
<dbReference type="OrthoDB" id="2848852at2759"/>
<dbReference type="Proteomes" id="UP000001194">
    <property type="component" value="Unassembled WGS sequence"/>
</dbReference>